<dbReference type="EMBL" id="NJHN03000114">
    <property type="protein sequence ID" value="KAH9414128.1"/>
    <property type="molecule type" value="Genomic_DNA"/>
</dbReference>
<proteinExistence type="inferred from homology"/>
<organism evidence="3 4">
    <name type="scientific">Dermatophagoides pteronyssinus</name>
    <name type="common">European house dust mite</name>
    <dbReference type="NCBI Taxonomy" id="6956"/>
    <lineage>
        <taxon>Eukaryota</taxon>
        <taxon>Metazoa</taxon>
        <taxon>Ecdysozoa</taxon>
        <taxon>Arthropoda</taxon>
        <taxon>Chelicerata</taxon>
        <taxon>Arachnida</taxon>
        <taxon>Acari</taxon>
        <taxon>Acariformes</taxon>
        <taxon>Sarcoptiformes</taxon>
        <taxon>Astigmata</taxon>
        <taxon>Psoroptidia</taxon>
        <taxon>Analgoidea</taxon>
        <taxon>Pyroglyphidae</taxon>
        <taxon>Dermatophagoidinae</taxon>
        <taxon>Dermatophagoides</taxon>
    </lineage>
</organism>
<accession>A0ABQ8IUY6</accession>
<protein>
    <recommendedName>
        <fullName evidence="5">TPPP family protein CG45057-like</fullName>
    </recommendedName>
</protein>
<dbReference type="Gene3D" id="1.10.238.10">
    <property type="entry name" value="EF-hand"/>
    <property type="match status" value="1"/>
</dbReference>
<evidence type="ECO:0000256" key="1">
    <source>
        <dbReference type="ARBA" id="ARBA00010994"/>
    </source>
</evidence>
<name>A0ABQ8IUY6_DERPT</name>
<dbReference type="InterPro" id="IPR008907">
    <property type="entry name" value="TPP/p25"/>
</dbReference>
<sequence length="231" mass="25788">MCLIETYLQMAQIDAHIKQPNGSIETILDLSNDDEKSRKEIQTISDRIEQQNLNDNNDVENCCNKTTTTESSSNESFVQLFKMFAKFGDCKSTGETITLSNSDKWFKQAKIIDPSNRTITTTDTGIYFKQVSKTKKTLNFKEFNLFLEKLATVKKIDLTELKNKLQQSGPPATNKTTTAVTSGAIGRLTDHTKYTGSHKQRFDESGKGRGKAGRVDVTPNTGYVSGFKSTT</sequence>
<evidence type="ECO:0000256" key="2">
    <source>
        <dbReference type="SAM" id="MobiDB-lite"/>
    </source>
</evidence>
<dbReference type="PANTHER" id="PTHR12932">
    <property type="entry name" value="P25 ALPHA-RELATED"/>
    <property type="match status" value="1"/>
</dbReference>
<dbReference type="PANTHER" id="PTHR12932:SF9">
    <property type="entry name" value="TUBULIN POLYMERIZATION-PROMOTING PROTEIN HOMOLOG"/>
    <property type="match status" value="1"/>
</dbReference>
<evidence type="ECO:0008006" key="5">
    <source>
        <dbReference type="Google" id="ProtNLM"/>
    </source>
</evidence>
<gene>
    <name evidence="3" type="ORF">DERP_012607</name>
</gene>
<comment type="similarity">
    <text evidence="1">Belongs to the TPPP family.</text>
</comment>
<reference evidence="3 4" key="1">
    <citation type="journal article" date="2018" name="J. Allergy Clin. Immunol.">
        <title>High-quality assembly of Dermatophagoides pteronyssinus genome and transcriptome reveals a wide range of novel allergens.</title>
        <authorList>
            <person name="Liu X.Y."/>
            <person name="Yang K.Y."/>
            <person name="Wang M.Q."/>
            <person name="Kwok J.S."/>
            <person name="Zeng X."/>
            <person name="Yang Z."/>
            <person name="Xiao X.J."/>
            <person name="Lau C.P."/>
            <person name="Li Y."/>
            <person name="Huang Z.M."/>
            <person name="Ba J.G."/>
            <person name="Yim A.K."/>
            <person name="Ouyang C.Y."/>
            <person name="Ngai S.M."/>
            <person name="Chan T.F."/>
            <person name="Leung E.L."/>
            <person name="Liu L."/>
            <person name="Liu Z.G."/>
            <person name="Tsui S.K."/>
        </authorList>
    </citation>
    <scope>NUCLEOTIDE SEQUENCE [LARGE SCALE GENOMIC DNA]</scope>
    <source>
        <strain evidence="3">Derp</strain>
    </source>
</reference>
<keyword evidence="4" id="KW-1185">Reference proteome</keyword>
<comment type="caution">
    <text evidence="3">The sequence shown here is derived from an EMBL/GenBank/DDBJ whole genome shotgun (WGS) entry which is preliminary data.</text>
</comment>
<dbReference type="SUPFAM" id="SSF47473">
    <property type="entry name" value="EF-hand"/>
    <property type="match status" value="1"/>
</dbReference>
<dbReference type="Proteomes" id="UP000887458">
    <property type="component" value="Unassembled WGS sequence"/>
</dbReference>
<evidence type="ECO:0000313" key="3">
    <source>
        <dbReference type="EMBL" id="KAH9414128.1"/>
    </source>
</evidence>
<reference evidence="3 4" key="2">
    <citation type="journal article" date="2022" name="Mol. Biol. Evol.">
        <title>Comparative Genomics Reveals Insights into the Divergent Evolution of Astigmatic Mites and Household Pest Adaptations.</title>
        <authorList>
            <person name="Xiong Q."/>
            <person name="Wan A.T."/>
            <person name="Liu X."/>
            <person name="Fung C.S."/>
            <person name="Xiao X."/>
            <person name="Malainual N."/>
            <person name="Hou J."/>
            <person name="Wang L."/>
            <person name="Wang M."/>
            <person name="Yang K.Y."/>
            <person name="Cui Y."/>
            <person name="Leung E.L."/>
            <person name="Nong W."/>
            <person name="Shin S.K."/>
            <person name="Au S.W."/>
            <person name="Jeong K.Y."/>
            <person name="Chew F.T."/>
            <person name="Hui J.H."/>
            <person name="Leung T.F."/>
            <person name="Tungtrongchitr A."/>
            <person name="Zhong N."/>
            <person name="Liu Z."/>
            <person name="Tsui S.K."/>
        </authorList>
    </citation>
    <scope>NUCLEOTIDE SEQUENCE [LARGE SCALE GENOMIC DNA]</scope>
    <source>
        <strain evidence="3">Derp</strain>
    </source>
</reference>
<dbReference type="Pfam" id="PF05517">
    <property type="entry name" value="p25-alpha"/>
    <property type="match status" value="1"/>
</dbReference>
<evidence type="ECO:0000313" key="4">
    <source>
        <dbReference type="Proteomes" id="UP000887458"/>
    </source>
</evidence>
<dbReference type="InterPro" id="IPR011992">
    <property type="entry name" value="EF-hand-dom_pair"/>
</dbReference>
<feature type="region of interest" description="Disordered" evidence="2">
    <location>
        <begin position="196"/>
        <end position="219"/>
    </location>
</feature>